<protein>
    <submittedName>
        <fullName evidence="1">CLUMA_CG010791, isoform A</fullName>
    </submittedName>
</protein>
<keyword evidence="2" id="KW-1185">Reference proteome</keyword>
<dbReference type="EMBL" id="CVRI01000047">
    <property type="protein sequence ID" value="CRK97401.1"/>
    <property type="molecule type" value="Genomic_DNA"/>
</dbReference>
<gene>
    <name evidence="1" type="ORF">CLUMA_CG010791</name>
</gene>
<sequence length="160" mass="18649">MSTNGNLKYVEEQLLKYVPPKLVLSFENFNIPKSVFEVFGNKSFDNKQYNTTSDVNKKIEKGKLKGQLKVEDPTKNPKDERFRPRRIMRPWWIVNDCTHGCKFTIARLSHFRREHKIKALAAKKGVSVFKVAPSSIEKLITHKEIIDDLNEMEDRIEIAT</sequence>
<reference evidence="1 2" key="1">
    <citation type="submission" date="2015-04" db="EMBL/GenBank/DDBJ databases">
        <authorList>
            <person name="Syromyatnikov M.Y."/>
            <person name="Popov V.N."/>
        </authorList>
    </citation>
    <scope>NUCLEOTIDE SEQUENCE [LARGE SCALE GENOMIC DNA]</scope>
</reference>
<proteinExistence type="predicted"/>
<organism evidence="1 2">
    <name type="scientific">Clunio marinus</name>
    <dbReference type="NCBI Taxonomy" id="568069"/>
    <lineage>
        <taxon>Eukaryota</taxon>
        <taxon>Metazoa</taxon>
        <taxon>Ecdysozoa</taxon>
        <taxon>Arthropoda</taxon>
        <taxon>Hexapoda</taxon>
        <taxon>Insecta</taxon>
        <taxon>Pterygota</taxon>
        <taxon>Neoptera</taxon>
        <taxon>Endopterygota</taxon>
        <taxon>Diptera</taxon>
        <taxon>Nematocera</taxon>
        <taxon>Chironomoidea</taxon>
        <taxon>Chironomidae</taxon>
        <taxon>Clunio</taxon>
    </lineage>
</organism>
<evidence type="ECO:0000313" key="1">
    <source>
        <dbReference type="EMBL" id="CRK97401.1"/>
    </source>
</evidence>
<dbReference type="Proteomes" id="UP000183832">
    <property type="component" value="Unassembled WGS sequence"/>
</dbReference>
<dbReference type="AlphaFoldDB" id="A0A1J1IG29"/>
<name>A0A1J1IG29_9DIPT</name>
<evidence type="ECO:0000313" key="2">
    <source>
        <dbReference type="Proteomes" id="UP000183832"/>
    </source>
</evidence>
<accession>A0A1J1IG29</accession>